<accession>A0A7S4I3F8</accession>
<dbReference type="Pfam" id="PF04108">
    <property type="entry name" value="ATG17_like"/>
    <property type="match status" value="1"/>
</dbReference>
<gene>
    <name evidence="9" type="ORF">VSP0166_LOCUS7736</name>
</gene>
<evidence type="ECO:0000256" key="7">
    <source>
        <dbReference type="SAM" id="Coils"/>
    </source>
</evidence>
<dbReference type="InterPro" id="IPR007240">
    <property type="entry name" value="Atg17"/>
</dbReference>
<dbReference type="GO" id="GO:0060090">
    <property type="term" value="F:molecular adaptor activity"/>
    <property type="evidence" value="ECO:0007669"/>
    <property type="project" value="TreeGrafter"/>
</dbReference>
<dbReference type="PANTHER" id="PTHR28005:SF1">
    <property type="entry name" value="AUTOPHAGY-RELATED PROTEIN 17"/>
    <property type="match status" value="1"/>
</dbReference>
<evidence type="ECO:0000259" key="8">
    <source>
        <dbReference type="Pfam" id="PF04108"/>
    </source>
</evidence>
<dbReference type="GO" id="GO:0034045">
    <property type="term" value="C:phagophore assembly site membrane"/>
    <property type="evidence" value="ECO:0007669"/>
    <property type="project" value="UniProtKB-SubCell"/>
</dbReference>
<evidence type="ECO:0000256" key="1">
    <source>
        <dbReference type="ARBA" id="ARBA00004496"/>
    </source>
</evidence>
<dbReference type="GO" id="GO:0000422">
    <property type="term" value="P:autophagy of mitochondrion"/>
    <property type="evidence" value="ECO:0007669"/>
    <property type="project" value="TreeGrafter"/>
</dbReference>
<evidence type="ECO:0000256" key="4">
    <source>
        <dbReference type="ARBA" id="ARBA00022490"/>
    </source>
</evidence>
<proteinExistence type="inferred from homology"/>
<dbReference type="EMBL" id="HBKP01011015">
    <property type="protein sequence ID" value="CAE2217439.1"/>
    <property type="molecule type" value="Transcribed_RNA"/>
</dbReference>
<dbReference type="GO" id="GO:0000045">
    <property type="term" value="P:autophagosome assembly"/>
    <property type="evidence" value="ECO:0007669"/>
    <property type="project" value="TreeGrafter"/>
</dbReference>
<dbReference type="GO" id="GO:0030295">
    <property type="term" value="F:protein kinase activator activity"/>
    <property type="evidence" value="ECO:0007669"/>
    <property type="project" value="TreeGrafter"/>
</dbReference>
<evidence type="ECO:0000256" key="3">
    <source>
        <dbReference type="ARBA" id="ARBA00006259"/>
    </source>
</evidence>
<comment type="similarity">
    <text evidence="3">Belongs to the ATG17 family.</text>
</comment>
<feature type="domain" description="Autophagy protein ATG17-like" evidence="8">
    <location>
        <begin position="18"/>
        <end position="403"/>
    </location>
</feature>
<keyword evidence="5" id="KW-0072">Autophagy</keyword>
<evidence type="ECO:0000313" key="9">
    <source>
        <dbReference type="EMBL" id="CAE2217439.1"/>
    </source>
</evidence>
<reference evidence="9" key="1">
    <citation type="submission" date="2021-01" db="EMBL/GenBank/DDBJ databases">
        <authorList>
            <person name="Corre E."/>
            <person name="Pelletier E."/>
            <person name="Niang G."/>
            <person name="Scheremetjew M."/>
            <person name="Finn R."/>
            <person name="Kale V."/>
            <person name="Holt S."/>
            <person name="Cochrane G."/>
            <person name="Meng A."/>
            <person name="Brown T."/>
            <person name="Cohen L."/>
        </authorList>
    </citation>
    <scope>NUCLEOTIDE SEQUENCE</scope>
    <source>
        <strain evidence="9">DIVA3 518/3/11/1/6</strain>
    </source>
</reference>
<evidence type="ECO:0000256" key="2">
    <source>
        <dbReference type="ARBA" id="ARBA00004623"/>
    </source>
</evidence>
<dbReference type="InterPro" id="IPR045326">
    <property type="entry name" value="ATG17-like_dom"/>
</dbReference>
<keyword evidence="4" id="KW-0963">Cytoplasm</keyword>
<name>A0A7S4I3F8_9EUKA</name>
<feature type="coiled-coil region" evidence="7">
    <location>
        <begin position="367"/>
        <end position="397"/>
    </location>
</feature>
<sequence length="454" mass="52121">MDHLEERLAAAYTTSQNSQQLCAQYHKEAKQILLECKEHGNKLAQAETSLHALQVSFIDQLEVLAAIFTNVHRKFTSLEQTLTIHTSHQKKIYANLADTFRKLKKQQIDPGLNVAQEASLFHFVDADAVSALQRELESVLGHLSQKKNSAQLAVGELQGRLDNVKQMVSLLLKDKCFLNGILQWAQSHSEAEDSEEDSLSSRFVEYHFHLMDADLSAITSILVAVSSLADRIAAAKTRFLRSGEEELVDFQLQTMENQVEQVPESVAKACDCLHRIKTVFQTLTKQSSLSNAPFLRCAQIKRRLEELVYSIESTNNKLLAFERSFQEYQPNVEFYCTELENLGLWYELYNVGYHELLFEIQRRRDEGDRHKRLIKVIEKELDRLQREENQKRQQFIEEHGRYLPSSMFPAMGEASVQYSLSADINPTALPTLSKRYQRDSFTDVENQLRSSSTQ</sequence>
<organism evidence="9">
    <name type="scientific">Vannella robusta</name>
    <dbReference type="NCBI Taxonomy" id="1487602"/>
    <lineage>
        <taxon>Eukaryota</taxon>
        <taxon>Amoebozoa</taxon>
        <taxon>Discosea</taxon>
        <taxon>Flabellinia</taxon>
        <taxon>Vannellidae</taxon>
        <taxon>Vannella</taxon>
    </lineage>
</organism>
<dbReference type="AlphaFoldDB" id="A0A7S4I3F8"/>
<dbReference type="GO" id="GO:0034727">
    <property type="term" value="P:piecemeal microautophagy of the nucleus"/>
    <property type="evidence" value="ECO:0007669"/>
    <property type="project" value="TreeGrafter"/>
</dbReference>
<protein>
    <recommendedName>
        <fullName evidence="8">Autophagy protein ATG17-like domain-containing protein</fullName>
    </recommendedName>
</protein>
<dbReference type="GO" id="GO:1990316">
    <property type="term" value="C:Atg1/ULK1 kinase complex"/>
    <property type="evidence" value="ECO:0007669"/>
    <property type="project" value="TreeGrafter"/>
</dbReference>
<keyword evidence="7" id="KW-0175">Coiled coil</keyword>
<evidence type="ECO:0000256" key="6">
    <source>
        <dbReference type="ARBA" id="ARBA00023136"/>
    </source>
</evidence>
<dbReference type="PANTHER" id="PTHR28005">
    <property type="entry name" value="AUTOPHAGY-RELATED PROTEIN 17"/>
    <property type="match status" value="1"/>
</dbReference>
<comment type="subcellular location">
    <subcellularLocation>
        <location evidence="1">Cytoplasm</location>
    </subcellularLocation>
    <subcellularLocation>
        <location evidence="2">Preautophagosomal structure membrane</location>
        <topology evidence="2">Peripheral membrane protein</topology>
    </subcellularLocation>
</comment>
<keyword evidence="6" id="KW-0472">Membrane</keyword>
<evidence type="ECO:0000256" key="5">
    <source>
        <dbReference type="ARBA" id="ARBA00023006"/>
    </source>
</evidence>